<dbReference type="Pfam" id="PF00171">
    <property type="entry name" value="Aldedh"/>
    <property type="match status" value="1"/>
</dbReference>
<feature type="domain" description="Aldehyde dehydrogenase" evidence="2">
    <location>
        <begin position="34"/>
        <end position="495"/>
    </location>
</feature>
<sequence length="499" mass="53312">MTEVHVDTVTEVAPATSEVPTVASIFVNGSWSLSDTGRTFAVTDPATGRTIANVADAGVEEIRAAIEAAHNCADSWAARTAYERAAILSRAHRLMLERADDLATLMTTEQGKPLRAARTEVQYAADFLSWFAEEAKRNYGRTIPSARADQRFMVQHQPVGVVGAITPWNYPISMITRKVAPALAAGCTVVLKPADATPLCAVEVFRILEEAGVPPGVVNLVTTSDPRPVGQEFTSNDKVAKVTFTGSTNVGRGLAEGAGRSLKRISLELGGHAPFIVFDDADPVHAAKGAAAIKMLNTGQACIVPNRYFVHASIAEEFIDVLVSRLGRMTVGHGLQDGVAVGPLINTAAVERMERQVEDAVNRGAKVRLGGHRLTEGELVAGNFYAPTVLAEVTPDMLIYREETFGPIAPVIVFDDDDDVIAMANDTSYGLASYVYTRDISRMMRTAERLKFGMVGVNDINPTSAAAPFGGVKDSGLGREGALEGLLEYLETRLVGISV</sequence>
<organism evidence="3 4">
    <name type="scientific">Nocardia salmonicida</name>
    <dbReference type="NCBI Taxonomy" id="53431"/>
    <lineage>
        <taxon>Bacteria</taxon>
        <taxon>Bacillati</taxon>
        <taxon>Actinomycetota</taxon>
        <taxon>Actinomycetes</taxon>
        <taxon>Mycobacteriales</taxon>
        <taxon>Nocardiaceae</taxon>
        <taxon>Nocardia</taxon>
    </lineage>
</organism>
<dbReference type="InterPro" id="IPR016162">
    <property type="entry name" value="Ald_DH_N"/>
</dbReference>
<dbReference type="CDD" id="cd07103">
    <property type="entry name" value="ALDH_F5_SSADH_GabD"/>
    <property type="match status" value="1"/>
</dbReference>
<dbReference type="InterPro" id="IPR015590">
    <property type="entry name" value="Aldehyde_DH_dom"/>
</dbReference>
<dbReference type="InterPro" id="IPR016163">
    <property type="entry name" value="Ald_DH_C"/>
</dbReference>
<dbReference type="InterPro" id="IPR016161">
    <property type="entry name" value="Ald_DH/histidinol_DH"/>
</dbReference>
<dbReference type="SUPFAM" id="SSF53720">
    <property type="entry name" value="ALDH-like"/>
    <property type="match status" value="1"/>
</dbReference>
<keyword evidence="4" id="KW-1185">Reference proteome</keyword>
<protein>
    <submittedName>
        <fullName evidence="3">NAD-dependent succinate-semialdehyde dehydrogenase</fullName>
    </submittedName>
</protein>
<dbReference type="Gene3D" id="3.40.605.10">
    <property type="entry name" value="Aldehyde Dehydrogenase, Chain A, domain 1"/>
    <property type="match status" value="1"/>
</dbReference>
<dbReference type="EMBL" id="CP109527">
    <property type="protein sequence ID" value="WTY34368.1"/>
    <property type="molecule type" value="Genomic_DNA"/>
</dbReference>
<gene>
    <name evidence="3" type="ORF">OG308_24015</name>
</gene>
<dbReference type="Gene3D" id="3.40.309.10">
    <property type="entry name" value="Aldehyde Dehydrogenase, Chain A, domain 2"/>
    <property type="match status" value="1"/>
</dbReference>
<dbReference type="PANTHER" id="PTHR43353">
    <property type="entry name" value="SUCCINATE-SEMIALDEHYDE DEHYDROGENASE, MITOCHONDRIAL"/>
    <property type="match status" value="1"/>
</dbReference>
<dbReference type="PANTHER" id="PTHR43353:SF5">
    <property type="entry name" value="SUCCINATE-SEMIALDEHYDE DEHYDROGENASE, MITOCHONDRIAL"/>
    <property type="match status" value="1"/>
</dbReference>
<dbReference type="Proteomes" id="UP001621418">
    <property type="component" value="Chromosome"/>
</dbReference>
<dbReference type="InterPro" id="IPR050740">
    <property type="entry name" value="Aldehyde_DH_Superfamily"/>
</dbReference>
<evidence type="ECO:0000313" key="4">
    <source>
        <dbReference type="Proteomes" id="UP001621418"/>
    </source>
</evidence>
<proteinExistence type="predicted"/>
<accession>A0ABZ1N3D4</accession>
<dbReference type="RefSeq" id="WP_405146679.1">
    <property type="nucleotide sequence ID" value="NZ_CP109527.1"/>
</dbReference>
<reference evidence="3 4" key="1">
    <citation type="submission" date="2022-10" db="EMBL/GenBank/DDBJ databases">
        <title>The complete genomes of actinobacterial strains from the NBC collection.</title>
        <authorList>
            <person name="Joergensen T.S."/>
            <person name="Alvarez Arevalo M."/>
            <person name="Sterndorff E.B."/>
            <person name="Faurdal D."/>
            <person name="Vuksanovic O."/>
            <person name="Mourched A.-S."/>
            <person name="Charusanti P."/>
            <person name="Shaw S."/>
            <person name="Blin K."/>
            <person name="Weber T."/>
        </authorList>
    </citation>
    <scope>NUCLEOTIDE SEQUENCE [LARGE SCALE GENOMIC DNA]</scope>
    <source>
        <strain evidence="3 4">NBC_01413</strain>
    </source>
</reference>
<name>A0ABZ1N3D4_9NOCA</name>
<evidence type="ECO:0000259" key="2">
    <source>
        <dbReference type="Pfam" id="PF00171"/>
    </source>
</evidence>
<keyword evidence="1" id="KW-0560">Oxidoreductase</keyword>
<evidence type="ECO:0000256" key="1">
    <source>
        <dbReference type="ARBA" id="ARBA00023002"/>
    </source>
</evidence>
<evidence type="ECO:0000313" key="3">
    <source>
        <dbReference type="EMBL" id="WTY34368.1"/>
    </source>
</evidence>